<accession>W9RBX1</accession>
<feature type="compositionally biased region" description="Low complexity" evidence="1">
    <location>
        <begin position="67"/>
        <end position="76"/>
    </location>
</feature>
<evidence type="ECO:0000313" key="2">
    <source>
        <dbReference type="EMBL" id="EXB67215.1"/>
    </source>
</evidence>
<dbReference type="Proteomes" id="UP000030645">
    <property type="component" value="Unassembled WGS sequence"/>
</dbReference>
<dbReference type="STRING" id="981085.W9RBX1"/>
<reference evidence="3" key="1">
    <citation type="submission" date="2013-01" db="EMBL/GenBank/DDBJ databases">
        <title>Draft Genome Sequence of a Mulberry Tree, Morus notabilis C.K. Schneid.</title>
        <authorList>
            <person name="He N."/>
            <person name="Zhao S."/>
        </authorList>
    </citation>
    <scope>NUCLEOTIDE SEQUENCE</scope>
</reference>
<dbReference type="OrthoDB" id="1742528at2759"/>
<evidence type="ECO:0000256" key="1">
    <source>
        <dbReference type="SAM" id="MobiDB-lite"/>
    </source>
</evidence>
<keyword evidence="3" id="KW-1185">Reference proteome</keyword>
<dbReference type="AlphaFoldDB" id="W9RBX1"/>
<evidence type="ECO:0000313" key="3">
    <source>
        <dbReference type="Proteomes" id="UP000030645"/>
    </source>
</evidence>
<dbReference type="PANTHER" id="PTHR47546">
    <property type="entry name" value="S15/NS1, RNA-BINDING PROTEIN"/>
    <property type="match status" value="1"/>
</dbReference>
<sequence length="206" mass="22755">MALQLIPKRRLLPNPTFIRLFSTASDSDDRNNEFKPSSTSDSSLSSYFSDVKASLRRQHQSPPPPRSSTRPLSPTHSSPPPKVTSLEEIRKNLVEFRRRSVGASGPAPSFQELYKRNVQNNAQNTNPEDSGGGNLSFNAIRESLRQMRPSDTARNDGGSKDPLSLSAFKNSLRLRPSNSPPPQRMTAIGGADAVAPRCRRRCSGRR</sequence>
<dbReference type="eggNOG" id="KOG2815">
    <property type="taxonomic scope" value="Eukaryota"/>
</dbReference>
<feature type="region of interest" description="Disordered" evidence="1">
    <location>
        <begin position="148"/>
        <end position="206"/>
    </location>
</feature>
<name>W9RBX1_9ROSA</name>
<organism evidence="2 3">
    <name type="scientific">Morus notabilis</name>
    <dbReference type="NCBI Taxonomy" id="981085"/>
    <lineage>
        <taxon>Eukaryota</taxon>
        <taxon>Viridiplantae</taxon>
        <taxon>Streptophyta</taxon>
        <taxon>Embryophyta</taxon>
        <taxon>Tracheophyta</taxon>
        <taxon>Spermatophyta</taxon>
        <taxon>Magnoliopsida</taxon>
        <taxon>eudicotyledons</taxon>
        <taxon>Gunneridae</taxon>
        <taxon>Pentapetalae</taxon>
        <taxon>rosids</taxon>
        <taxon>fabids</taxon>
        <taxon>Rosales</taxon>
        <taxon>Moraceae</taxon>
        <taxon>Moreae</taxon>
        <taxon>Morus</taxon>
    </lineage>
</organism>
<feature type="compositionally biased region" description="Basic residues" evidence="1">
    <location>
        <begin position="197"/>
        <end position="206"/>
    </location>
</feature>
<dbReference type="KEGG" id="mnt:21408379"/>
<dbReference type="EMBL" id="KE344562">
    <property type="protein sequence ID" value="EXB67215.1"/>
    <property type="molecule type" value="Genomic_DNA"/>
</dbReference>
<proteinExistence type="predicted"/>
<protein>
    <submittedName>
        <fullName evidence="2">Uncharacterized protein</fullName>
    </submittedName>
</protein>
<feature type="region of interest" description="Disordered" evidence="1">
    <location>
        <begin position="22"/>
        <end position="87"/>
    </location>
</feature>
<gene>
    <name evidence="2" type="ORF">L484_025693</name>
</gene>
<dbReference type="PANTHER" id="PTHR47546:SF3">
    <property type="entry name" value="30S RIBOSOMAL PROTEIN S15, CHLOROPLASTIC"/>
    <property type="match status" value="1"/>
</dbReference>
<feature type="compositionally biased region" description="Low complexity" evidence="1">
    <location>
        <begin position="37"/>
        <end position="49"/>
    </location>
</feature>